<dbReference type="GO" id="GO:0003700">
    <property type="term" value="F:DNA-binding transcription factor activity"/>
    <property type="evidence" value="ECO:0007669"/>
    <property type="project" value="TreeGrafter"/>
</dbReference>
<dbReference type="CDD" id="cd01392">
    <property type="entry name" value="HTH_LacI"/>
    <property type="match status" value="1"/>
</dbReference>
<dbReference type="EMBL" id="CP033896">
    <property type="protein sequence ID" value="AZA14703.1"/>
    <property type="molecule type" value="Genomic_DNA"/>
</dbReference>
<name>A0A3G6JA82_9CORY</name>
<dbReference type="InterPro" id="IPR000843">
    <property type="entry name" value="HTH_LacI"/>
</dbReference>
<dbReference type="Gene3D" id="3.40.50.2300">
    <property type="match status" value="2"/>
</dbReference>
<feature type="domain" description="HTH lacI-type" evidence="4">
    <location>
        <begin position="6"/>
        <end position="60"/>
    </location>
</feature>
<dbReference type="Pfam" id="PF00356">
    <property type="entry name" value="LacI"/>
    <property type="match status" value="1"/>
</dbReference>
<evidence type="ECO:0000313" key="6">
    <source>
        <dbReference type="Proteomes" id="UP000269019"/>
    </source>
</evidence>
<keyword evidence="3" id="KW-0804">Transcription</keyword>
<dbReference type="AlphaFoldDB" id="A0A3G6JA82"/>
<dbReference type="PROSITE" id="PS50932">
    <property type="entry name" value="HTH_LACI_2"/>
    <property type="match status" value="1"/>
</dbReference>
<dbReference type="PANTHER" id="PTHR30146:SF109">
    <property type="entry name" value="HTH-TYPE TRANSCRIPTIONAL REGULATOR GALS"/>
    <property type="match status" value="1"/>
</dbReference>
<dbReference type="GO" id="GO:0000976">
    <property type="term" value="F:transcription cis-regulatory region binding"/>
    <property type="evidence" value="ECO:0007669"/>
    <property type="project" value="TreeGrafter"/>
</dbReference>
<evidence type="ECO:0000256" key="3">
    <source>
        <dbReference type="ARBA" id="ARBA00023163"/>
    </source>
</evidence>
<keyword evidence="1" id="KW-0805">Transcription regulation</keyword>
<keyword evidence="2" id="KW-0238">DNA-binding</keyword>
<keyword evidence="6" id="KW-1185">Reference proteome</keyword>
<evidence type="ECO:0000256" key="2">
    <source>
        <dbReference type="ARBA" id="ARBA00023125"/>
    </source>
</evidence>
<dbReference type="RefSeq" id="WP_123930399.1">
    <property type="nucleotide sequence ID" value="NZ_CP033896.1"/>
</dbReference>
<dbReference type="SUPFAM" id="SSF53822">
    <property type="entry name" value="Periplasmic binding protein-like I"/>
    <property type="match status" value="1"/>
</dbReference>
<dbReference type="PANTHER" id="PTHR30146">
    <property type="entry name" value="LACI-RELATED TRANSCRIPTIONAL REPRESSOR"/>
    <property type="match status" value="1"/>
</dbReference>
<dbReference type="KEGG" id="ccho:CCHOA_11660"/>
<dbReference type="InterPro" id="IPR028082">
    <property type="entry name" value="Peripla_BP_I"/>
</dbReference>
<dbReference type="OrthoDB" id="59108at2"/>
<dbReference type="SMART" id="SM00354">
    <property type="entry name" value="HTH_LACI"/>
    <property type="match status" value="1"/>
</dbReference>
<dbReference type="Proteomes" id="UP000269019">
    <property type="component" value="Chromosome"/>
</dbReference>
<reference evidence="5 6" key="1">
    <citation type="submission" date="2018-11" db="EMBL/GenBank/DDBJ databases">
        <authorList>
            <person name="Kleinhagauer T."/>
            <person name="Glaeser S.P."/>
            <person name="Spergser J."/>
            <person name="Ruckert C."/>
            <person name="Kaempfer P."/>
            <person name="Busse H.-J."/>
        </authorList>
    </citation>
    <scope>NUCLEOTIDE SEQUENCE [LARGE SCALE GENOMIC DNA]</scope>
    <source>
        <strain evidence="5 6">200CH</strain>
    </source>
</reference>
<evidence type="ECO:0000259" key="4">
    <source>
        <dbReference type="PROSITE" id="PS50932"/>
    </source>
</evidence>
<dbReference type="Gene3D" id="1.10.260.40">
    <property type="entry name" value="lambda repressor-like DNA-binding domains"/>
    <property type="match status" value="1"/>
</dbReference>
<evidence type="ECO:0000313" key="5">
    <source>
        <dbReference type="EMBL" id="AZA14703.1"/>
    </source>
</evidence>
<proteinExistence type="predicted"/>
<sequence length="342" mass="36098">MQRLSVTMQTVAQHAGVSRATVSRVLSGADYVEPASKAKVLAAVEELGYVRNAAASQLAMRGSNLVGLLLRDAINPAYAHLQDHLLQEAHAHDMFVVTASTGRMDPACVKLGEVSVLDKLIQLRPAGLIVSSGLVPSDSIVPLARQIPTIVVPRPDPCEQLHVIGYDEVADGRIIAEAVLRAGHRHVAVTLLAKEVSATERLRAQAMSETLQAAGVTVSTIADPVVLHDHAALVRLLKDKLIPAGVTALMFTNDARAIDFLIMAEQLGLHIPEECSVTGFDGIGQAVALSGLTTVRNPLDTVAKQAVAVMGQLLAGNIPAEPVRELYEGTLIAGRTLAQCSA</sequence>
<evidence type="ECO:0000256" key="1">
    <source>
        <dbReference type="ARBA" id="ARBA00023015"/>
    </source>
</evidence>
<dbReference type="SUPFAM" id="SSF47413">
    <property type="entry name" value="lambda repressor-like DNA-binding domains"/>
    <property type="match status" value="1"/>
</dbReference>
<dbReference type="Pfam" id="PF13377">
    <property type="entry name" value="Peripla_BP_3"/>
    <property type="match status" value="1"/>
</dbReference>
<gene>
    <name evidence="5" type="primary">degA2</name>
    <name evidence="5" type="ORF">CCHOA_11660</name>
</gene>
<protein>
    <submittedName>
        <fullName evidence="5">HTH-type transcriptional regulator DegA</fullName>
    </submittedName>
</protein>
<dbReference type="InterPro" id="IPR046335">
    <property type="entry name" value="LacI/GalR-like_sensor"/>
</dbReference>
<accession>A0A3G6JA82</accession>
<dbReference type="InterPro" id="IPR010982">
    <property type="entry name" value="Lambda_DNA-bd_dom_sf"/>
</dbReference>
<organism evidence="5 6">
    <name type="scientific">Corynebacterium choanae</name>
    <dbReference type="NCBI Taxonomy" id="1862358"/>
    <lineage>
        <taxon>Bacteria</taxon>
        <taxon>Bacillati</taxon>
        <taxon>Actinomycetota</taxon>
        <taxon>Actinomycetes</taxon>
        <taxon>Mycobacteriales</taxon>
        <taxon>Corynebacteriaceae</taxon>
        <taxon>Corynebacterium</taxon>
    </lineage>
</organism>